<keyword evidence="7" id="KW-0378">Hydrolase</keyword>
<evidence type="ECO:0000256" key="10">
    <source>
        <dbReference type="ARBA" id="ARBA00023136"/>
    </source>
</evidence>
<evidence type="ECO:0000256" key="7">
    <source>
        <dbReference type="ARBA" id="ARBA00022801"/>
    </source>
</evidence>
<dbReference type="InterPro" id="IPR023346">
    <property type="entry name" value="Lysozyme-like_dom_sf"/>
</dbReference>
<accession>A0A0S7BY97</accession>
<evidence type="ECO:0000313" key="18">
    <source>
        <dbReference type="EMBL" id="GAP41327.1"/>
    </source>
</evidence>
<keyword evidence="6" id="KW-0808">Transferase</keyword>
<protein>
    <submittedName>
        <fullName evidence="18">Membrane carboxypeptidase</fullName>
    </submittedName>
</protein>
<keyword evidence="8" id="KW-0133">Cell shape</keyword>
<gene>
    <name evidence="18" type="ORF">ATC1_131312</name>
</gene>
<feature type="domain" description="Penicillin-binding protein transpeptidase" evidence="16">
    <location>
        <begin position="402"/>
        <end position="672"/>
    </location>
</feature>
<dbReference type="Pfam" id="PF00905">
    <property type="entry name" value="Transpeptidase"/>
    <property type="match status" value="1"/>
</dbReference>
<dbReference type="EMBL" id="DF968181">
    <property type="protein sequence ID" value="GAP41327.1"/>
    <property type="molecule type" value="Genomic_DNA"/>
</dbReference>
<dbReference type="GO" id="GO:0008955">
    <property type="term" value="F:peptidoglycan glycosyltransferase activity"/>
    <property type="evidence" value="ECO:0007669"/>
    <property type="project" value="UniProtKB-EC"/>
</dbReference>
<comment type="subcellular location">
    <subcellularLocation>
        <location evidence="1">Cell membrane</location>
    </subcellularLocation>
</comment>
<keyword evidence="12" id="KW-0961">Cell wall biogenesis/degradation</keyword>
<keyword evidence="2" id="KW-1003">Cell membrane</keyword>
<dbReference type="Proteomes" id="UP000053370">
    <property type="component" value="Unassembled WGS sequence"/>
</dbReference>
<dbReference type="InterPro" id="IPR001264">
    <property type="entry name" value="Glyco_trans_51"/>
</dbReference>
<dbReference type="GO" id="GO:0008658">
    <property type="term" value="F:penicillin binding"/>
    <property type="evidence" value="ECO:0007669"/>
    <property type="project" value="InterPro"/>
</dbReference>
<dbReference type="InterPro" id="IPR050396">
    <property type="entry name" value="Glycosyltr_51/Transpeptidase"/>
</dbReference>
<reference evidence="18" key="1">
    <citation type="journal article" date="2015" name="Genome Announc.">
        <title>Draft Genome Sequence of Anaerolineae Strain TC1, a Novel Isolate from a Methanogenic Wastewater Treatment System.</title>
        <authorList>
            <person name="Matsuura N."/>
            <person name="Tourlousse D.M."/>
            <person name="Sun L."/>
            <person name="Toyonaga M."/>
            <person name="Kuroda K."/>
            <person name="Ohashi A."/>
            <person name="Cruz R."/>
            <person name="Yamaguchi T."/>
            <person name="Sekiguchi Y."/>
        </authorList>
    </citation>
    <scope>NUCLEOTIDE SEQUENCE [LARGE SCALE GENOMIC DNA]</scope>
    <source>
        <strain evidence="18">TC1</strain>
    </source>
</reference>
<keyword evidence="10 15" id="KW-0472">Membrane</keyword>
<sequence>MAKSGNEKKSENPELKSILKKPDDEIISFRARKFIAVEEPANKKLFQSGKIRLSGNLLTIQKIIVSILIVIMGIFAVFCTIFLVWYIQVASTLPDIEDLNKKASQFETTRILDREGNLLYEIVDPNAGRRDYITLNNISPYLIAATIATEDKYFYFHPGFDVTAIIRAVFQNFQSGTTVSGASTITQQLARNILLSPEERSTRSVIRKTKEIFLAAEITRRYTKDEILELYLNENYYGSFAYGIEAAAQTYFGIPAKYLDLSQSAFLAGLPQAPGVYDIFTNFSATINRQKNVLLLIYTLSKEKDCIKVSNTPDKVCIDEIMVDKAIREIEDYDFQQTKFVMKYPHWVNYIRSLLEQEYGAQTLYRSGFTVYTTIDPTLQELAKQTVTNQIMNLRGSNVQNGALVAIKPDTGEILAMVGSPDFWSEDFSSQINMAVSPRQPGSAIKPLIYAAAFEKGWTPSTLIWDVPTDFSPNGNPDELIYSQAYSPVNYDGTFHGPVLLRSALANSYNIPAVKALEFVKIYDDPTTEEMDGFINFAKRFHITTFNQADYGLSLALGGGEVTLLELTNAFSVFANNGAYIPATAIKKIINKQDEVIYESAIPEKEQIIREEYAFQINSILSDNAARTPAFGPDSVLNLPFPVAVKTGTTNDYRDNWTIGYTPDLSVGVWIGNADYSPMTDSTGISGAAPIWSDFISQAAYQVSNYTPTDFSIPSGIVSQTVCAISGTEPSQFCPVHMDEYFAYFQPPLPSSEDLWKETRINTWTGLIPNEYCASNTIETMTLNVKDIWAQRWILTTQEGNNWISSLNMPDLSRNKTYFFTPQKSCSPQDSEPTISFTNMVDGMQIQSPIQEVFGIVNASGGIQSFSLEFGKGRNPSEWFVITNGIRQPYVYPEKIGTWNLNGIENGDYTLRIYVTSPENTYAEKRVYVNVNIDKQNNESSRNSGMEMIDIPEEGIPEFFLIE</sequence>
<evidence type="ECO:0000313" key="19">
    <source>
        <dbReference type="Proteomes" id="UP000053370"/>
    </source>
</evidence>
<evidence type="ECO:0000256" key="3">
    <source>
        <dbReference type="ARBA" id="ARBA00022645"/>
    </source>
</evidence>
<dbReference type="InterPro" id="IPR036950">
    <property type="entry name" value="PBP_transglycosylase"/>
</dbReference>
<proteinExistence type="predicted"/>
<dbReference type="GO" id="GO:0009002">
    <property type="term" value="F:serine-type D-Ala-D-Ala carboxypeptidase activity"/>
    <property type="evidence" value="ECO:0007669"/>
    <property type="project" value="UniProtKB-EC"/>
</dbReference>
<dbReference type="GO" id="GO:0005886">
    <property type="term" value="C:plasma membrane"/>
    <property type="evidence" value="ECO:0007669"/>
    <property type="project" value="UniProtKB-SubCell"/>
</dbReference>
<evidence type="ECO:0000256" key="13">
    <source>
        <dbReference type="ARBA" id="ARBA00034000"/>
    </source>
</evidence>
<comment type="catalytic activity">
    <reaction evidence="13">
        <text>Preferential cleavage: (Ac)2-L-Lys-D-Ala-|-D-Ala. Also transpeptidation of peptidyl-alanyl moieties that are N-acyl substituents of D-alanine.</text>
        <dbReference type="EC" id="3.4.16.4"/>
    </reaction>
</comment>
<dbReference type="PANTHER" id="PTHR32282:SF11">
    <property type="entry name" value="PENICILLIN-BINDING PROTEIN 1B"/>
    <property type="match status" value="1"/>
</dbReference>
<dbReference type="SUPFAM" id="SSF53955">
    <property type="entry name" value="Lysozyme-like"/>
    <property type="match status" value="1"/>
</dbReference>
<dbReference type="Pfam" id="PF00912">
    <property type="entry name" value="Transgly"/>
    <property type="match status" value="1"/>
</dbReference>
<keyword evidence="15" id="KW-1133">Transmembrane helix</keyword>
<evidence type="ECO:0000256" key="4">
    <source>
        <dbReference type="ARBA" id="ARBA00022670"/>
    </source>
</evidence>
<keyword evidence="15" id="KW-0812">Transmembrane</keyword>
<dbReference type="Gene3D" id="3.40.710.10">
    <property type="entry name" value="DD-peptidase/beta-lactamase superfamily"/>
    <property type="match status" value="1"/>
</dbReference>
<dbReference type="STRING" id="1678840.ATC1_131312"/>
<dbReference type="RefSeq" id="WP_062282297.1">
    <property type="nucleotide sequence ID" value="NZ_DF968181.1"/>
</dbReference>
<dbReference type="GO" id="GO:0009252">
    <property type="term" value="P:peptidoglycan biosynthetic process"/>
    <property type="evidence" value="ECO:0007669"/>
    <property type="project" value="UniProtKB-KW"/>
</dbReference>
<name>A0A0S7BY97_9CHLR</name>
<keyword evidence="9" id="KW-0573">Peptidoglycan synthesis</keyword>
<evidence type="ECO:0000256" key="2">
    <source>
        <dbReference type="ARBA" id="ARBA00022475"/>
    </source>
</evidence>
<evidence type="ECO:0000256" key="14">
    <source>
        <dbReference type="ARBA" id="ARBA00049902"/>
    </source>
</evidence>
<dbReference type="PATRIC" id="fig|1678840.3.peg.2765"/>
<dbReference type="Gene3D" id="1.10.3810.10">
    <property type="entry name" value="Biosynthetic peptidoglycan transglycosylase-like"/>
    <property type="match status" value="1"/>
</dbReference>
<feature type="domain" description="Glycosyl transferase family 51" evidence="17">
    <location>
        <begin position="117"/>
        <end position="294"/>
    </location>
</feature>
<comment type="catalytic activity">
    <reaction evidence="14">
        <text>[GlcNAc-(1-&gt;4)-Mur2Ac(oyl-L-Ala-gamma-D-Glu-L-Lys-D-Ala-D-Ala)](n)-di-trans,octa-cis-undecaprenyl diphosphate + beta-D-GlcNAc-(1-&gt;4)-Mur2Ac(oyl-L-Ala-gamma-D-Glu-L-Lys-D-Ala-D-Ala)-di-trans,octa-cis-undecaprenyl diphosphate = [GlcNAc-(1-&gt;4)-Mur2Ac(oyl-L-Ala-gamma-D-Glu-L-Lys-D-Ala-D-Ala)](n+1)-di-trans,octa-cis-undecaprenyl diphosphate + di-trans,octa-cis-undecaprenyl diphosphate + H(+)</text>
        <dbReference type="Rhea" id="RHEA:23708"/>
        <dbReference type="Rhea" id="RHEA-COMP:9602"/>
        <dbReference type="Rhea" id="RHEA-COMP:9603"/>
        <dbReference type="ChEBI" id="CHEBI:15378"/>
        <dbReference type="ChEBI" id="CHEBI:58405"/>
        <dbReference type="ChEBI" id="CHEBI:60033"/>
        <dbReference type="ChEBI" id="CHEBI:78435"/>
        <dbReference type="EC" id="2.4.99.28"/>
    </reaction>
</comment>
<dbReference type="PANTHER" id="PTHR32282">
    <property type="entry name" value="BINDING PROTEIN TRANSPEPTIDASE, PUTATIVE-RELATED"/>
    <property type="match status" value="1"/>
</dbReference>
<evidence type="ECO:0000256" key="6">
    <source>
        <dbReference type="ARBA" id="ARBA00022679"/>
    </source>
</evidence>
<evidence type="ECO:0000256" key="5">
    <source>
        <dbReference type="ARBA" id="ARBA00022676"/>
    </source>
</evidence>
<dbReference type="GO" id="GO:0008360">
    <property type="term" value="P:regulation of cell shape"/>
    <property type="evidence" value="ECO:0007669"/>
    <property type="project" value="UniProtKB-KW"/>
</dbReference>
<keyword evidence="4" id="KW-0645">Protease</keyword>
<dbReference type="GO" id="GO:0006508">
    <property type="term" value="P:proteolysis"/>
    <property type="evidence" value="ECO:0007669"/>
    <property type="project" value="UniProtKB-KW"/>
</dbReference>
<keyword evidence="19" id="KW-1185">Reference proteome</keyword>
<keyword evidence="3 18" id="KW-0121">Carboxypeptidase</keyword>
<dbReference type="GO" id="GO:0030288">
    <property type="term" value="C:outer membrane-bounded periplasmic space"/>
    <property type="evidence" value="ECO:0007669"/>
    <property type="project" value="TreeGrafter"/>
</dbReference>
<evidence type="ECO:0000256" key="9">
    <source>
        <dbReference type="ARBA" id="ARBA00022984"/>
    </source>
</evidence>
<dbReference type="GO" id="GO:0071555">
    <property type="term" value="P:cell wall organization"/>
    <property type="evidence" value="ECO:0007669"/>
    <property type="project" value="UniProtKB-KW"/>
</dbReference>
<organism evidence="18">
    <name type="scientific">Flexilinea flocculi</name>
    <dbReference type="NCBI Taxonomy" id="1678840"/>
    <lineage>
        <taxon>Bacteria</taxon>
        <taxon>Bacillati</taxon>
        <taxon>Chloroflexota</taxon>
        <taxon>Anaerolineae</taxon>
        <taxon>Anaerolineales</taxon>
        <taxon>Anaerolineaceae</taxon>
        <taxon>Flexilinea</taxon>
    </lineage>
</organism>
<evidence type="ECO:0000259" key="17">
    <source>
        <dbReference type="Pfam" id="PF00912"/>
    </source>
</evidence>
<evidence type="ECO:0000256" key="15">
    <source>
        <dbReference type="SAM" id="Phobius"/>
    </source>
</evidence>
<dbReference type="SUPFAM" id="SSF56601">
    <property type="entry name" value="beta-lactamase/transpeptidase-like"/>
    <property type="match status" value="1"/>
</dbReference>
<evidence type="ECO:0000256" key="12">
    <source>
        <dbReference type="ARBA" id="ARBA00023316"/>
    </source>
</evidence>
<dbReference type="AlphaFoldDB" id="A0A0S7BY97"/>
<evidence type="ECO:0000259" key="16">
    <source>
        <dbReference type="Pfam" id="PF00905"/>
    </source>
</evidence>
<evidence type="ECO:0000256" key="11">
    <source>
        <dbReference type="ARBA" id="ARBA00023268"/>
    </source>
</evidence>
<keyword evidence="11" id="KW-0511">Multifunctional enzyme</keyword>
<dbReference type="OrthoDB" id="9766909at2"/>
<evidence type="ECO:0000256" key="8">
    <source>
        <dbReference type="ARBA" id="ARBA00022960"/>
    </source>
</evidence>
<keyword evidence="5" id="KW-0328">Glycosyltransferase</keyword>
<dbReference type="InterPro" id="IPR001460">
    <property type="entry name" value="PCN-bd_Tpept"/>
</dbReference>
<feature type="transmembrane region" description="Helical" evidence="15">
    <location>
        <begin position="63"/>
        <end position="87"/>
    </location>
</feature>
<evidence type="ECO:0000256" key="1">
    <source>
        <dbReference type="ARBA" id="ARBA00004236"/>
    </source>
</evidence>
<dbReference type="InterPro" id="IPR012338">
    <property type="entry name" value="Beta-lactam/transpept-like"/>
</dbReference>